<feature type="compositionally biased region" description="Polar residues" evidence="21">
    <location>
        <begin position="602"/>
        <end position="619"/>
    </location>
</feature>
<evidence type="ECO:0000313" key="24">
    <source>
        <dbReference type="Proteomes" id="UP001177744"/>
    </source>
</evidence>
<dbReference type="GO" id="GO:0000470">
    <property type="term" value="P:maturation of LSU-rRNA"/>
    <property type="evidence" value="ECO:0007669"/>
    <property type="project" value="TreeGrafter"/>
</dbReference>
<comment type="similarity">
    <text evidence="2 20">Belongs to the class I-like SAM-binding methyltransferase superfamily. RsmB/NOP family.</text>
</comment>
<keyword evidence="11 20" id="KW-0694">RNA-binding</keyword>
<dbReference type="PRINTS" id="PR02012">
    <property type="entry name" value="RCMTNOP2"/>
</dbReference>
<accession>A0AA40LRN5</accession>
<evidence type="ECO:0000256" key="9">
    <source>
        <dbReference type="ARBA" id="ARBA00022691"/>
    </source>
</evidence>
<dbReference type="GO" id="GO:0003723">
    <property type="term" value="F:RNA binding"/>
    <property type="evidence" value="ECO:0007669"/>
    <property type="project" value="UniProtKB-UniRule"/>
</dbReference>
<gene>
    <name evidence="23" type="ORF">QTO34_017865</name>
</gene>
<evidence type="ECO:0000256" key="7">
    <source>
        <dbReference type="ARBA" id="ARBA00022603"/>
    </source>
</evidence>
<evidence type="ECO:0000256" key="5">
    <source>
        <dbReference type="ARBA" id="ARBA00022552"/>
    </source>
</evidence>
<dbReference type="FunFam" id="3.40.50.150:FF:000120">
    <property type="entry name" value="probable 28S rRNA (Cytosine(4447)-C(5))-methyltransferase"/>
    <property type="match status" value="1"/>
</dbReference>
<dbReference type="GO" id="GO:0009383">
    <property type="term" value="F:rRNA (cytosine-C5-)-methyltransferase activity"/>
    <property type="evidence" value="ECO:0007669"/>
    <property type="project" value="TreeGrafter"/>
</dbReference>
<evidence type="ECO:0000256" key="14">
    <source>
        <dbReference type="ARBA" id="ARBA00023242"/>
    </source>
</evidence>
<dbReference type="InterPro" id="IPR029063">
    <property type="entry name" value="SAM-dependent_MTases_sf"/>
</dbReference>
<evidence type="ECO:0000256" key="12">
    <source>
        <dbReference type="ARBA" id="ARBA00022934"/>
    </source>
</evidence>
<dbReference type="EMBL" id="JAULJE010000007">
    <property type="protein sequence ID" value="KAK1341458.1"/>
    <property type="molecule type" value="Genomic_DNA"/>
</dbReference>
<evidence type="ECO:0000256" key="20">
    <source>
        <dbReference type="PROSITE-ProRule" id="PRU01023"/>
    </source>
</evidence>
<protein>
    <recommendedName>
        <fullName evidence="19">Nucleolar protein 1</fullName>
    </recommendedName>
    <alternativeName>
        <fullName evidence="18">Nucleolar protein 2 homolog</fullName>
    </alternativeName>
    <alternativeName>
        <fullName evidence="17">Proliferating-cell nucleolar antigen p120</fullName>
    </alternativeName>
    <alternativeName>
        <fullName evidence="16">Proliferation-associated nucleolar protein p120</fullName>
    </alternativeName>
</protein>
<dbReference type="PROSITE" id="PS51686">
    <property type="entry name" value="SAM_MT_RSMB_NOP"/>
    <property type="match status" value="1"/>
</dbReference>
<feature type="binding site" evidence="20">
    <location>
        <position position="471"/>
    </location>
    <ligand>
        <name>S-adenosyl-L-methionine</name>
        <dbReference type="ChEBI" id="CHEBI:59789"/>
    </ligand>
</feature>
<feature type="non-terminal residue" evidence="23">
    <location>
        <position position="1"/>
    </location>
</feature>
<keyword evidence="14" id="KW-0539">Nucleus</keyword>
<feature type="compositionally biased region" description="Basic residues" evidence="21">
    <location>
        <begin position="628"/>
        <end position="637"/>
    </location>
</feature>
<keyword evidence="10" id="KW-0832">Ubl conjugation</keyword>
<dbReference type="InterPro" id="IPR023273">
    <property type="entry name" value="RCMT_NOP2"/>
</dbReference>
<organism evidence="23 24">
    <name type="scientific">Cnephaeus nilssonii</name>
    <name type="common">Northern bat</name>
    <name type="synonym">Eptesicus nilssonii</name>
    <dbReference type="NCBI Taxonomy" id="3371016"/>
    <lineage>
        <taxon>Eukaryota</taxon>
        <taxon>Metazoa</taxon>
        <taxon>Chordata</taxon>
        <taxon>Craniata</taxon>
        <taxon>Vertebrata</taxon>
        <taxon>Euteleostomi</taxon>
        <taxon>Mammalia</taxon>
        <taxon>Eutheria</taxon>
        <taxon>Laurasiatheria</taxon>
        <taxon>Chiroptera</taxon>
        <taxon>Yangochiroptera</taxon>
        <taxon>Vespertilionidae</taxon>
        <taxon>Cnephaeus</taxon>
    </lineage>
</organism>
<feature type="domain" description="SAM-dependent MTase RsmB/NOP-type" evidence="22">
    <location>
        <begin position="311"/>
        <end position="598"/>
    </location>
</feature>
<comment type="function">
    <text evidence="15">S-adenosyl-L-methionine-dependent methyltransferase that specifically methylates the C(5) position of cytosine 4447 in 28S rRNA. Required for efficient rRNA processing and 60S ribosomal subunit biogenesis. Regulates pre-rRNA processing through non-catalytic complex formation with box C/D snoRNAs and facilitates the recruitment of U3 and U8 snoRNAs to pre-90S ribosomal particles and their stable assembly into snoRNP complexes. May play a role in the regulation of the cell cycle and the increased nucleolar activity that is associated with the cell proliferation.</text>
</comment>
<keyword evidence="8 20" id="KW-0808">Transferase</keyword>
<feature type="compositionally biased region" description="Polar residues" evidence="21">
    <location>
        <begin position="760"/>
        <end position="778"/>
    </location>
</feature>
<feature type="binding site" evidence="20">
    <location>
        <position position="454"/>
    </location>
    <ligand>
        <name>S-adenosyl-L-methionine</name>
        <dbReference type="ChEBI" id="CHEBI:59789"/>
    </ligand>
</feature>
<feature type="region of interest" description="Disordered" evidence="21">
    <location>
        <begin position="1"/>
        <end position="215"/>
    </location>
</feature>
<dbReference type="Gene3D" id="3.40.50.150">
    <property type="entry name" value="Vaccinia Virus protein VP39"/>
    <property type="match status" value="1"/>
</dbReference>
<evidence type="ECO:0000256" key="11">
    <source>
        <dbReference type="ARBA" id="ARBA00022884"/>
    </source>
</evidence>
<evidence type="ECO:0000256" key="13">
    <source>
        <dbReference type="ARBA" id="ARBA00022990"/>
    </source>
</evidence>
<keyword evidence="3" id="KW-1017">Isopeptide bond</keyword>
<feature type="compositionally biased region" description="Acidic residues" evidence="21">
    <location>
        <begin position="135"/>
        <end position="162"/>
    </location>
</feature>
<evidence type="ECO:0000259" key="22">
    <source>
        <dbReference type="PROSITE" id="PS51686"/>
    </source>
</evidence>
<evidence type="ECO:0000256" key="17">
    <source>
        <dbReference type="ARBA" id="ARBA00076630"/>
    </source>
</evidence>
<feature type="binding site" evidence="20">
    <location>
        <position position="427"/>
    </location>
    <ligand>
        <name>S-adenosyl-L-methionine</name>
        <dbReference type="ChEBI" id="CHEBI:59789"/>
    </ligand>
</feature>
<comment type="caution">
    <text evidence="23">The sequence shown here is derived from an EMBL/GenBank/DDBJ whole genome shotgun (WGS) entry which is preliminary data.</text>
</comment>
<feature type="active site" description="Nucleophile" evidence="20">
    <location>
        <position position="528"/>
    </location>
</feature>
<evidence type="ECO:0000256" key="8">
    <source>
        <dbReference type="ARBA" id="ARBA00022679"/>
    </source>
</evidence>
<comment type="subcellular location">
    <subcellularLocation>
        <location evidence="1">Nucleus</location>
        <location evidence="1">Nucleolus</location>
    </subcellularLocation>
</comment>
<evidence type="ECO:0000256" key="15">
    <source>
        <dbReference type="ARBA" id="ARBA00056352"/>
    </source>
</evidence>
<dbReference type="Gene3D" id="3.30.70.1170">
    <property type="entry name" value="Sun protein, domain 3"/>
    <property type="match status" value="1"/>
</dbReference>
<feature type="compositionally biased region" description="Basic residues" evidence="21">
    <location>
        <begin position="45"/>
        <end position="58"/>
    </location>
</feature>
<evidence type="ECO:0000256" key="2">
    <source>
        <dbReference type="ARBA" id="ARBA00007494"/>
    </source>
</evidence>
<keyword evidence="6" id="KW-0597">Phosphoprotein</keyword>
<feature type="compositionally biased region" description="Polar residues" evidence="21">
    <location>
        <begin position="662"/>
        <end position="671"/>
    </location>
</feature>
<evidence type="ECO:0000256" key="19">
    <source>
        <dbReference type="ARBA" id="ARBA00082315"/>
    </source>
</evidence>
<dbReference type="AlphaFoldDB" id="A0AA40LRN5"/>
<name>A0AA40LRN5_CNENI</name>
<evidence type="ECO:0000256" key="21">
    <source>
        <dbReference type="SAM" id="MobiDB-lite"/>
    </source>
</evidence>
<evidence type="ECO:0000256" key="10">
    <source>
        <dbReference type="ARBA" id="ARBA00022843"/>
    </source>
</evidence>
<evidence type="ECO:0000256" key="18">
    <source>
        <dbReference type="ARBA" id="ARBA00079733"/>
    </source>
</evidence>
<reference evidence="23" key="1">
    <citation type="submission" date="2023-06" db="EMBL/GenBank/DDBJ databases">
        <title>Reference genome for the Northern bat (Eptesicus nilssonii), a most northern bat species.</title>
        <authorList>
            <person name="Laine V.N."/>
            <person name="Pulliainen A.T."/>
            <person name="Lilley T.M."/>
        </authorList>
    </citation>
    <scope>NUCLEOTIDE SEQUENCE</scope>
    <source>
        <strain evidence="23">BLF_Eptnil</strain>
        <tissue evidence="23">Kidney</tissue>
    </source>
</reference>
<feature type="region of interest" description="Disordered" evidence="21">
    <location>
        <begin position="602"/>
        <end position="801"/>
    </location>
</feature>
<dbReference type="InterPro" id="IPR023267">
    <property type="entry name" value="RCMT"/>
</dbReference>
<keyword evidence="4" id="KW-0690">Ribosome biogenesis</keyword>
<dbReference type="GO" id="GO:0005730">
    <property type="term" value="C:nucleolus"/>
    <property type="evidence" value="ECO:0007669"/>
    <property type="project" value="UniProtKB-SubCell"/>
</dbReference>
<dbReference type="PRINTS" id="PR02008">
    <property type="entry name" value="RCMTFAMILY"/>
</dbReference>
<evidence type="ECO:0000256" key="6">
    <source>
        <dbReference type="ARBA" id="ARBA00022553"/>
    </source>
</evidence>
<keyword evidence="24" id="KW-1185">Reference proteome</keyword>
<keyword evidence="9 20" id="KW-0949">S-adenosyl-L-methionine</keyword>
<dbReference type="NCBIfam" id="TIGR00446">
    <property type="entry name" value="nop2p"/>
    <property type="match status" value="1"/>
</dbReference>
<sequence length="801" mass="88050">IMGRKLDPTKKEKRGPGRKARKQKGAETELARFLPAAGDENSKRLSSRARKRAAKRRLGSAETPLMNKCSGVKPLPGKLPKGISVGALQTPGKKGAQSLFNTAQGKKRPAPAHSSEEEEEDSEEDGVVNQGDLWGSEDSDADMIDDYGTDSNSEDEDEEELLPIERAARKQKAQEAVAGGQWSEEETDEEEEEEGVSPESGPQKEYETDGGLQINLDEEEPFVLPPAGEMEQDILSVKGLRAQAPDLQRIHKRIQDIVGVLRDFGTQREEGRSRAEYLHRLQRDLATYYSYGDFLLGKLMDLFPLSELVEFLEANEVPRPITLRTNTLKTRRRDLAQALINRGVNLDPLGKWSKTGLVVYDSSVPIGATPEYLAGHYMLQGASSMLPVMALAPQEHERILDMCCAPGGKTSYIAQLMKNTGVILANDANAERLKSVVGNLHRLGVTNTIISHYDGRQFPKVVGGFDRVLLDAPCSGTGVISKDPAVKTNKDEKDILRCAHLQKELLLSAIDSVNATSKTGGYLVYCTCSIMVEENEWVVDYALKKRNVRLVPTGLDFGQEGFTRFRERRFHPTLRSTRRFYPHTHNMDGFFIAKFKKFSNSIPQSQTAPGNSATSTPTNPDVPDLKGQKRQHPKKTSFQKQNGISKGADPELSTGPSVPKVQASSKLQGNRQPAEKAGVIRKPKGTGKLKPQAPKLQSSRKVAFRRQKAPLKGTDTELPSGLSLSKTLATWKPENGVQPQGAEKVKQQVPPKPSKKAAFQKQNGTPEGPQTPTMSPLSASRPPPAKRRKSQPRGSSQPLLS</sequence>
<keyword evidence="5" id="KW-0698">rRNA processing</keyword>
<dbReference type="Pfam" id="PF22458">
    <property type="entry name" value="RsmF-B_ferredox"/>
    <property type="match status" value="1"/>
</dbReference>
<dbReference type="PANTHER" id="PTHR22807:SF30">
    <property type="entry name" value="28S RRNA (CYTOSINE(4447)-C(5))-METHYLTRANSFERASE-RELATED"/>
    <property type="match status" value="1"/>
</dbReference>
<dbReference type="SUPFAM" id="SSF53335">
    <property type="entry name" value="S-adenosyl-L-methionine-dependent methyltransferases"/>
    <property type="match status" value="1"/>
</dbReference>
<dbReference type="Pfam" id="PF01189">
    <property type="entry name" value="Methyltr_RsmB-F"/>
    <property type="match status" value="1"/>
</dbReference>
<feature type="compositionally biased region" description="Basic and acidic residues" evidence="21">
    <location>
        <begin position="1"/>
        <end position="10"/>
    </location>
</feature>
<dbReference type="FunFam" id="3.30.70.1170:FF:000001">
    <property type="entry name" value="Ribosomal RNA methyltransferase Nop2"/>
    <property type="match status" value="1"/>
</dbReference>
<feature type="compositionally biased region" description="Polar residues" evidence="21">
    <location>
        <begin position="792"/>
        <end position="801"/>
    </location>
</feature>
<dbReference type="CDD" id="cd02440">
    <property type="entry name" value="AdoMet_MTases"/>
    <property type="match status" value="1"/>
</dbReference>
<evidence type="ECO:0000256" key="4">
    <source>
        <dbReference type="ARBA" id="ARBA00022517"/>
    </source>
</evidence>
<feature type="compositionally biased region" description="Acidic residues" evidence="21">
    <location>
        <begin position="183"/>
        <end position="196"/>
    </location>
</feature>
<feature type="binding site" evidence="20">
    <location>
        <begin position="403"/>
        <end position="409"/>
    </location>
    <ligand>
        <name>S-adenosyl-L-methionine</name>
        <dbReference type="ChEBI" id="CHEBI:59789"/>
    </ligand>
</feature>
<keyword evidence="7 20" id="KW-0489">Methyltransferase</keyword>
<feature type="compositionally biased region" description="Basic residues" evidence="21">
    <location>
        <begin position="11"/>
        <end position="23"/>
    </location>
</feature>
<dbReference type="PROSITE" id="PS01153">
    <property type="entry name" value="NOL1_NOP2_SUN"/>
    <property type="match status" value="1"/>
</dbReference>
<evidence type="ECO:0000313" key="23">
    <source>
        <dbReference type="EMBL" id="KAK1341458.1"/>
    </source>
</evidence>
<dbReference type="InterPro" id="IPR049560">
    <property type="entry name" value="MeTrfase_RsmB-F_NOP2_cat"/>
</dbReference>
<evidence type="ECO:0000256" key="3">
    <source>
        <dbReference type="ARBA" id="ARBA00022499"/>
    </source>
</evidence>
<keyword evidence="13" id="KW-0007">Acetylation</keyword>
<feature type="compositionally biased region" description="Acidic residues" evidence="21">
    <location>
        <begin position="116"/>
        <end position="126"/>
    </location>
</feature>
<dbReference type="InterPro" id="IPR001678">
    <property type="entry name" value="MeTrfase_RsmB-F_NOP2_dom"/>
</dbReference>
<keyword evidence="12" id="KW-0164">Citrullination</keyword>
<dbReference type="GO" id="GO:0070475">
    <property type="term" value="P:rRNA base methylation"/>
    <property type="evidence" value="ECO:0007669"/>
    <property type="project" value="TreeGrafter"/>
</dbReference>
<dbReference type="InterPro" id="IPR054728">
    <property type="entry name" value="RsmB-like_ferredoxin"/>
</dbReference>
<dbReference type="InterPro" id="IPR011023">
    <property type="entry name" value="Nop2p"/>
</dbReference>
<proteinExistence type="inferred from homology"/>
<dbReference type="Proteomes" id="UP001177744">
    <property type="component" value="Unassembled WGS sequence"/>
</dbReference>
<dbReference type="PANTHER" id="PTHR22807">
    <property type="entry name" value="NOP2 YEAST -RELATED NOL1/NOP2/FMU SUN DOMAIN-CONTAINING"/>
    <property type="match status" value="1"/>
</dbReference>
<evidence type="ECO:0000256" key="1">
    <source>
        <dbReference type="ARBA" id="ARBA00004604"/>
    </source>
</evidence>
<evidence type="ECO:0000256" key="16">
    <source>
        <dbReference type="ARBA" id="ARBA00075882"/>
    </source>
</evidence>
<dbReference type="InterPro" id="IPR018314">
    <property type="entry name" value="RsmB/NOL1/NOP2-like_CS"/>
</dbReference>